<gene>
    <name evidence="5" type="ORF">D9611_012067</name>
</gene>
<keyword evidence="2 3" id="KW-0378">Hydrolase</keyword>
<name>A0A8H5ASX2_9AGAR</name>
<keyword evidence="6" id="KW-1185">Reference proteome</keyword>
<dbReference type="SUPFAM" id="SSF53474">
    <property type="entry name" value="alpha/beta-Hydrolases"/>
    <property type="match status" value="1"/>
</dbReference>
<dbReference type="PROSITE" id="PS00122">
    <property type="entry name" value="CARBOXYLESTERASE_B_1"/>
    <property type="match status" value="1"/>
</dbReference>
<evidence type="ECO:0000313" key="6">
    <source>
        <dbReference type="Proteomes" id="UP000541558"/>
    </source>
</evidence>
<dbReference type="PROSITE" id="PS00941">
    <property type="entry name" value="CARBOXYLESTERASE_B_2"/>
    <property type="match status" value="1"/>
</dbReference>
<comment type="caution">
    <text evidence="5">The sequence shown here is derived from an EMBL/GenBank/DDBJ whole genome shotgun (WGS) entry which is preliminary data.</text>
</comment>
<feature type="domain" description="Carboxylesterase type B" evidence="4">
    <location>
        <begin position="42"/>
        <end position="475"/>
    </location>
</feature>
<dbReference type="PANTHER" id="PTHR11559">
    <property type="entry name" value="CARBOXYLESTERASE"/>
    <property type="match status" value="1"/>
</dbReference>
<reference evidence="5 6" key="1">
    <citation type="journal article" date="2020" name="ISME J.">
        <title>Uncovering the hidden diversity of litter-decomposition mechanisms in mushroom-forming fungi.</title>
        <authorList>
            <person name="Floudas D."/>
            <person name="Bentzer J."/>
            <person name="Ahren D."/>
            <person name="Johansson T."/>
            <person name="Persson P."/>
            <person name="Tunlid A."/>
        </authorList>
    </citation>
    <scope>NUCLEOTIDE SEQUENCE [LARGE SCALE GENOMIC DNA]</scope>
    <source>
        <strain evidence="5 6">CBS 175.51</strain>
    </source>
</reference>
<evidence type="ECO:0000256" key="1">
    <source>
        <dbReference type="ARBA" id="ARBA00005964"/>
    </source>
</evidence>
<protein>
    <recommendedName>
        <fullName evidence="3">Carboxylic ester hydrolase</fullName>
        <ecNumber evidence="3">3.1.1.-</ecNumber>
    </recommendedName>
</protein>
<sequence length="562" mass="61524">MLDCILSPSNLTKMVQTLTYLLGFVVAAHALPQVHLGKTIVSGTDSSEEVEFFGGLPYAEPPLGKLRFRMPVLKSQLDTREFNASAFGNTCLQPVCDHLSTLRNKRHALRSAKPQVANPPPSSEDCLFINIYRPKNTDATANLPVLFWTHGGGFAFGAANQYDGTGLVAQSVARGTPIIYVNINYRLGPLGFPQGKEADDQRILNLGIQDQITALQWVQANIHYFGGDKKKVTIFGESAGSIMTAILYLNPQVEKLARAAIFESGSPNSPTTAPAAFESKESGWRAFVKTVPSCASVAKSGHTLACLQNSSTDEIATAVRQNVFQLDKPPVFGPTVDPRGSIYPDYVSRLYAKGRFARLPFIAGTNRDEGTLFATDQPKSDEDIRALLVNISSPVTTTAKDLNDTVSKILELYPEDPAVGSPYGTGAELFGLPPSFKRVASIEGDLYFEAPRRQFSQAAAKFGVKSYVYHFNQPQLPVSRTGDPRISAGHGLSEVMMNYWISFAASLNPNDGKGINRPEWPQFTKESQVLLQLEGRNTTVLQDDYRKDQMGYLIEKALVLHH</sequence>
<dbReference type="InterPro" id="IPR029058">
    <property type="entry name" value="AB_hydrolase_fold"/>
</dbReference>
<dbReference type="AlphaFoldDB" id="A0A8H5ASX2"/>
<dbReference type="GO" id="GO:0016787">
    <property type="term" value="F:hydrolase activity"/>
    <property type="evidence" value="ECO:0007669"/>
    <property type="project" value="UniProtKB-KW"/>
</dbReference>
<dbReference type="EC" id="3.1.1.-" evidence="3"/>
<evidence type="ECO:0000259" key="4">
    <source>
        <dbReference type="Pfam" id="PF00135"/>
    </source>
</evidence>
<accession>A0A8H5ASX2</accession>
<evidence type="ECO:0000313" key="5">
    <source>
        <dbReference type="EMBL" id="KAF5310367.1"/>
    </source>
</evidence>
<dbReference type="InterPro" id="IPR002018">
    <property type="entry name" value="CarbesteraseB"/>
</dbReference>
<proteinExistence type="inferred from homology"/>
<dbReference type="OrthoDB" id="408631at2759"/>
<dbReference type="InterPro" id="IPR019826">
    <property type="entry name" value="Carboxylesterase_B_AS"/>
</dbReference>
<dbReference type="EMBL" id="JAACJK010000230">
    <property type="protein sequence ID" value="KAF5310367.1"/>
    <property type="molecule type" value="Genomic_DNA"/>
</dbReference>
<evidence type="ECO:0000256" key="2">
    <source>
        <dbReference type="ARBA" id="ARBA00022801"/>
    </source>
</evidence>
<dbReference type="Gene3D" id="3.40.50.1820">
    <property type="entry name" value="alpha/beta hydrolase"/>
    <property type="match status" value="1"/>
</dbReference>
<dbReference type="Proteomes" id="UP000541558">
    <property type="component" value="Unassembled WGS sequence"/>
</dbReference>
<comment type="similarity">
    <text evidence="1 3">Belongs to the type-B carboxylesterase/lipase family.</text>
</comment>
<dbReference type="InterPro" id="IPR050309">
    <property type="entry name" value="Type-B_Carboxylest/Lipase"/>
</dbReference>
<evidence type="ECO:0000256" key="3">
    <source>
        <dbReference type="RuleBase" id="RU361235"/>
    </source>
</evidence>
<dbReference type="InterPro" id="IPR019819">
    <property type="entry name" value="Carboxylesterase_B_CS"/>
</dbReference>
<dbReference type="Pfam" id="PF00135">
    <property type="entry name" value="COesterase"/>
    <property type="match status" value="1"/>
</dbReference>
<organism evidence="5 6">
    <name type="scientific">Ephemerocybe angulata</name>
    <dbReference type="NCBI Taxonomy" id="980116"/>
    <lineage>
        <taxon>Eukaryota</taxon>
        <taxon>Fungi</taxon>
        <taxon>Dikarya</taxon>
        <taxon>Basidiomycota</taxon>
        <taxon>Agaricomycotina</taxon>
        <taxon>Agaricomycetes</taxon>
        <taxon>Agaricomycetidae</taxon>
        <taxon>Agaricales</taxon>
        <taxon>Agaricineae</taxon>
        <taxon>Psathyrellaceae</taxon>
        <taxon>Ephemerocybe</taxon>
    </lineage>
</organism>